<sequence>MSFDFQDYNVNVDNPQKHLDPMDTYISFRITTKVKQKVDEDMQYIVRRRYNDFLWLRNKLIEAFPTLVVPALPAKHNVLEQLDRYSRSFIMMRMAMLHSYLQRVTSHPVFSCSPVLKLFLTAKSSEFMMHARNSSGFLDRITGSLQTLTGYNLRNSQINPEFENVRQYTNNLSTKLSVMHDVAARIQKERIELSYYIEEGMRAVENWICYEPDLRFYLQAIKDAMSDVLLSQKQNLLQTYSFYTEQPLEEYLSYTEAVKEALSRRDAIQYNYENSCEDVSRKRIEKEQLELLDSTNGFGFKLWKATNRDRIKKLQQDIPILDGIVEENHDKLEIANEGMRADLERWNVERKAEIKEILSKIAHYHVLYYQECLRAWEKALEVVKNVNKDN</sequence>
<dbReference type="GO" id="GO:0015031">
    <property type="term" value="P:protein transport"/>
    <property type="evidence" value="ECO:0007669"/>
    <property type="project" value="TreeGrafter"/>
</dbReference>
<dbReference type="InterPro" id="IPR036871">
    <property type="entry name" value="PX_dom_sf"/>
</dbReference>
<dbReference type="PROSITE" id="PS50195">
    <property type="entry name" value="PX"/>
    <property type="match status" value="1"/>
</dbReference>
<dbReference type="GO" id="GO:0005769">
    <property type="term" value="C:early endosome"/>
    <property type="evidence" value="ECO:0007669"/>
    <property type="project" value="TreeGrafter"/>
</dbReference>
<feature type="domain" description="PX" evidence="8">
    <location>
        <begin position="6"/>
        <end position="126"/>
    </location>
</feature>
<comment type="caution">
    <text evidence="9">The sequence shown here is derived from an EMBL/GenBank/DDBJ whole genome shotgun (WGS) entry which is preliminary data.</text>
</comment>
<gene>
    <name evidence="9" type="ORF">O3M35_000460</name>
</gene>
<dbReference type="InterPro" id="IPR001683">
    <property type="entry name" value="PX_dom"/>
</dbReference>
<keyword evidence="7" id="KW-0472">Membrane</keyword>
<evidence type="ECO:0000313" key="10">
    <source>
        <dbReference type="Proteomes" id="UP001461498"/>
    </source>
</evidence>
<dbReference type="PANTHER" id="PTHR45949:SF2">
    <property type="entry name" value="SORTING NEXIN-4"/>
    <property type="match status" value="1"/>
</dbReference>
<dbReference type="GO" id="GO:0032456">
    <property type="term" value="P:endocytic recycling"/>
    <property type="evidence" value="ECO:0007669"/>
    <property type="project" value="TreeGrafter"/>
</dbReference>
<keyword evidence="10" id="KW-1185">Reference proteome</keyword>
<dbReference type="SMART" id="SM00312">
    <property type="entry name" value="PX"/>
    <property type="match status" value="1"/>
</dbReference>
<dbReference type="GO" id="GO:0000422">
    <property type="term" value="P:autophagy of mitochondrion"/>
    <property type="evidence" value="ECO:0007669"/>
    <property type="project" value="TreeGrafter"/>
</dbReference>
<dbReference type="Proteomes" id="UP001461498">
    <property type="component" value="Unassembled WGS sequence"/>
</dbReference>
<dbReference type="Gene3D" id="1.20.1270.60">
    <property type="entry name" value="Arfaptin homology (AH) domain/BAR domain"/>
    <property type="match status" value="1"/>
</dbReference>
<accession>A0AAW1DNN8</accession>
<dbReference type="GO" id="GO:0061709">
    <property type="term" value="P:reticulophagy"/>
    <property type="evidence" value="ECO:0007669"/>
    <property type="project" value="TreeGrafter"/>
</dbReference>
<evidence type="ECO:0000256" key="5">
    <source>
        <dbReference type="ARBA" id="ARBA00022490"/>
    </source>
</evidence>
<dbReference type="SUPFAM" id="SSF64268">
    <property type="entry name" value="PX domain"/>
    <property type="match status" value="1"/>
</dbReference>
<evidence type="ECO:0000256" key="6">
    <source>
        <dbReference type="ARBA" id="ARBA00023121"/>
    </source>
</evidence>
<dbReference type="PANTHER" id="PTHR45949">
    <property type="entry name" value="SORTING NEXIN-4"/>
    <property type="match status" value="1"/>
</dbReference>
<evidence type="ECO:0000256" key="1">
    <source>
        <dbReference type="ARBA" id="ARBA00004184"/>
    </source>
</evidence>
<dbReference type="InterPro" id="IPR015404">
    <property type="entry name" value="Vps5_C"/>
</dbReference>
<dbReference type="GO" id="GO:0034727">
    <property type="term" value="P:piecemeal microautophagy of the nucleus"/>
    <property type="evidence" value="ECO:0007669"/>
    <property type="project" value="TreeGrafter"/>
</dbReference>
<dbReference type="InterPro" id="IPR027267">
    <property type="entry name" value="AH/BAR_dom_sf"/>
</dbReference>
<dbReference type="Gene3D" id="3.30.1520.10">
    <property type="entry name" value="Phox-like domain"/>
    <property type="match status" value="1"/>
</dbReference>
<evidence type="ECO:0000313" key="9">
    <source>
        <dbReference type="EMBL" id="KAK9511892.1"/>
    </source>
</evidence>
<dbReference type="AlphaFoldDB" id="A0AAW1DNN8"/>
<dbReference type="GO" id="GO:0035091">
    <property type="term" value="F:phosphatidylinositol binding"/>
    <property type="evidence" value="ECO:0007669"/>
    <property type="project" value="InterPro"/>
</dbReference>
<organism evidence="9 10">
    <name type="scientific">Rhynocoris fuscipes</name>
    <dbReference type="NCBI Taxonomy" id="488301"/>
    <lineage>
        <taxon>Eukaryota</taxon>
        <taxon>Metazoa</taxon>
        <taxon>Ecdysozoa</taxon>
        <taxon>Arthropoda</taxon>
        <taxon>Hexapoda</taxon>
        <taxon>Insecta</taxon>
        <taxon>Pterygota</taxon>
        <taxon>Neoptera</taxon>
        <taxon>Paraneoptera</taxon>
        <taxon>Hemiptera</taxon>
        <taxon>Heteroptera</taxon>
        <taxon>Panheteroptera</taxon>
        <taxon>Cimicomorpha</taxon>
        <taxon>Reduviidae</taxon>
        <taxon>Harpactorinae</taxon>
        <taxon>Harpactorini</taxon>
        <taxon>Rhynocoris</taxon>
    </lineage>
</organism>
<dbReference type="Pfam" id="PF00787">
    <property type="entry name" value="PX"/>
    <property type="match status" value="1"/>
</dbReference>
<evidence type="ECO:0000259" key="8">
    <source>
        <dbReference type="PROSITE" id="PS50195"/>
    </source>
</evidence>
<dbReference type="Pfam" id="PF09325">
    <property type="entry name" value="Vps5"/>
    <property type="match status" value="1"/>
</dbReference>
<dbReference type="GO" id="GO:0000407">
    <property type="term" value="C:phagophore assembly site"/>
    <property type="evidence" value="ECO:0007669"/>
    <property type="project" value="TreeGrafter"/>
</dbReference>
<evidence type="ECO:0000256" key="3">
    <source>
        <dbReference type="ARBA" id="ARBA00010883"/>
    </source>
</evidence>
<evidence type="ECO:0000256" key="2">
    <source>
        <dbReference type="ARBA" id="ARBA00004496"/>
    </source>
</evidence>
<keyword evidence="6" id="KW-0446">Lipid-binding</keyword>
<comment type="subcellular location">
    <subcellularLocation>
        <location evidence="2">Cytoplasm</location>
    </subcellularLocation>
    <subcellularLocation>
        <location evidence="1">Endomembrane system</location>
        <topology evidence="1">Peripheral membrane protein</topology>
    </subcellularLocation>
</comment>
<protein>
    <recommendedName>
        <fullName evidence="8">PX domain-containing protein</fullName>
    </recommendedName>
</protein>
<comment type="similarity">
    <text evidence="3">Belongs to the sorting nexin family.</text>
</comment>
<evidence type="ECO:0000256" key="4">
    <source>
        <dbReference type="ARBA" id="ARBA00022448"/>
    </source>
</evidence>
<keyword evidence="5" id="KW-0963">Cytoplasm</keyword>
<evidence type="ECO:0000256" key="7">
    <source>
        <dbReference type="ARBA" id="ARBA00023136"/>
    </source>
</evidence>
<keyword evidence="4" id="KW-0813">Transport</keyword>
<reference evidence="9 10" key="1">
    <citation type="submission" date="2022-12" db="EMBL/GenBank/DDBJ databases">
        <title>Chromosome-level genome assembly of true bugs.</title>
        <authorList>
            <person name="Ma L."/>
            <person name="Li H."/>
        </authorList>
    </citation>
    <scope>NUCLEOTIDE SEQUENCE [LARGE SCALE GENOMIC DNA]</scope>
    <source>
        <strain evidence="9">Lab_2022b</strain>
    </source>
</reference>
<proteinExistence type="inferred from homology"/>
<dbReference type="EMBL" id="JAPXFL010000001">
    <property type="protein sequence ID" value="KAK9511892.1"/>
    <property type="molecule type" value="Genomic_DNA"/>
</dbReference>
<name>A0AAW1DNN8_9HEMI</name>